<feature type="domain" description="DUF4283" evidence="2">
    <location>
        <begin position="32"/>
        <end position="110"/>
    </location>
</feature>
<organism evidence="3 4">
    <name type="scientific">Gossypium stocksii</name>
    <dbReference type="NCBI Taxonomy" id="47602"/>
    <lineage>
        <taxon>Eukaryota</taxon>
        <taxon>Viridiplantae</taxon>
        <taxon>Streptophyta</taxon>
        <taxon>Embryophyta</taxon>
        <taxon>Tracheophyta</taxon>
        <taxon>Spermatophyta</taxon>
        <taxon>Magnoliopsida</taxon>
        <taxon>eudicotyledons</taxon>
        <taxon>Gunneridae</taxon>
        <taxon>Pentapetalae</taxon>
        <taxon>rosids</taxon>
        <taxon>malvids</taxon>
        <taxon>Malvales</taxon>
        <taxon>Malvaceae</taxon>
        <taxon>Malvoideae</taxon>
        <taxon>Gossypium</taxon>
    </lineage>
</organism>
<gene>
    <name evidence="3" type="ORF">J1N35_007766</name>
</gene>
<reference evidence="3 4" key="1">
    <citation type="journal article" date="2021" name="Plant Biotechnol. J.">
        <title>Multi-omics assisted identification of the key and species-specific regulatory components of drought-tolerant mechanisms in Gossypium stocksii.</title>
        <authorList>
            <person name="Yu D."/>
            <person name="Ke L."/>
            <person name="Zhang D."/>
            <person name="Wu Y."/>
            <person name="Sun Y."/>
            <person name="Mei J."/>
            <person name="Sun J."/>
            <person name="Sun Y."/>
        </authorList>
    </citation>
    <scope>NUCLEOTIDE SEQUENCE [LARGE SCALE GENOMIC DNA]</scope>
    <source>
        <strain evidence="4">cv. E1</strain>
        <tissue evidence="3">Leaf</tissue>
    </source>
</reference>
<proteinExistence type="predicted"/>
<sequence>PMEKENYGLNLEEGEDELLLLPIDLGIWKLTFDHYLVGCFLMASVVHFPTMWNIMANLWHLLRGVQISDLGDRPFLFKFFHKMDIKKVIEGVPWTFNSYLLIIHRLNENEELL</sequence>
<keyword evidence="1" id="KW-0812">Transmembrane</keyword>
<keyword evidence="1" id="KW-1133">Transmembrane helix</keyword>
<comment type="caution">
    <text evidence="3">The sequence shown here is derived from an EMBL/GenBank/DDBJ whole genome shotgun (WGS) entry which is preliminary data.</text>
</comment>
<dbReference type="OrthoDB" id="1750469at2759"/>
<keyword evidence="1" id="KW-0472">Membrane</keyword>
<dbReference type="AlphaFoldDB" id="A0A9D4AFW6"/>
<evidence type="ECO:0000313" key="4">
    <source>
        <dbReference type="Proteomes" id="UP000828251"/>
    </source>
</evidence>
<evidence type="ECO:0000256" key="1">
    <source>
        <dbReference type="SAM" id="Phobius"/>
    </source>
</evidence>
<feature type="transmembrane region" description="Helical" evidence="1">
    <location>
        <begin position="35"/>
        <end position="54"/>
    </location>
</feature>
<evidence type="ECO:0000259" key="2">
    <source>
        <dbReference type="Pfam" id="PF14111"/>
    </source>
</evidence>
<accession>A0A9D4AFW6</accession>
<evidence type="ECO:0000313" key="3">
    <source>
        <dbReference type="EMBL" id="KAH1114388.1"/>
    </source>
</evidence>
<name>A0A9D4AFW6_9ROSI</name>
<dbReference type="EMBL" id="JAIQCV010000003">
    <property type="protein sequence ID" value="KAH1114388.1"/>
    <property type="molecule type" value="Genomic_DNA"/>
</dbReference>
<keyword evidence="4" id="KW-1185">Reference proteome</keyword>
<dbReference type="InterPro" id="IPR025558">
    <property type="entry name" value="DUF4283"/>
</dbReference>
<dbReference type="Pfam" id="PF14111">
    <property type="entry name" value="DUF4283"/>
    <property type="match status" value="1"/>
</dbReference>
<dbReference type="Proteomes" id="UP000828251">
    <property type="component" value="Unassembled WGS sequence"/>
</dbReference>
<protein>
    <recommendedName>
        <fullName evidence="2">DUF4283 domain-containing protein</fullName>
    </recommendedName>
</protein>
<feature type="non-terminal residue" evidence="3">
    <location>
        <position position="1"/>
    </location>
</feature>